<protein>
    <submittedName>
        <fullName evidence="2">Uncharacterized protein</fullName>
    </submittedName>
</protein>
<gene>
    <name evidence="2" type="ORF">BDZ85DRAFT_10262</name>
</gene>
<evidence type="ECO:0000313" key="2">
    <source>
        <dbReference type="EMBL" id="KAF2227975.1"/>
    </source>
</evidence>
<keyword evidence="3" id="KW-1185">Reference proteome</keyword>
<dbReference type="OrthoDB" id="10453404at2759"/>
<organism evidence="2 3">
    <name type="scientific">Elsinoe ampelina</name>
    <dbReference type="NCBI Taxonomy" id="302913"/>
    <lineage>
        <taxon>Eukaryota</taxon>
        <taxon>Fungi</taxon>
        <taxon>Dikarya</taxon>
        <taxon>Ascomycota</taxon>
        <taxon>Pezizomycotina</taxon>
        <taxon>Dothideomycetes</taxon>
        <taxon>Dothideomycetidae</taxon>
        <taxon>Myriangiales</taxon>
        <taxon>Elsinoaceae</taxon>
        <taxon>Elsinoe</taxon>
    </lineage>
</organism>
<evidence type="ECO:0000313" key="3">
    <source>
        <dbReference type="Proteomes" id="UP000799538"/>
    </source>
</evidence>
<sequence length="189" mass="20831">MQYHASPTVFWIFSRPRLRDRPPPNAQVSQIHHPFLTNAKRPTNRSLPPFLLPQPSRSLPTTPPSISIRASIGIATSLPPNKPLSNRGTLPPLRGRAFIEPRQRRDGRFNGGGGWNVIHDIDTGSGTLVPGWGGDGSQGWRFCQKQGRCGEEAPAPRCRGEVELVLLVVLGRRKNVGDQREGGRAKEGR</sequence>
<evidence type="ECO:0000256" key="1">
    <source>
        <dbReference type="SAM" id="MobiDB-lite"/>
    </source>
</evidence>
<dbReference type="Proteomes" id="UP000799538">
    <property type="component" value="Unassembled WGS sequence"/>
</dbReference>
<accession>A0A6A6GQF4</accession>
<reference evidence="3" key="1">
    <citation type="journal article" date="2020" name="Stud. Mycol.">
        <title>101 Dothideomycetes genomes: A test case for predicting lifestyles and emergence of pathogens.</title>
        <authorList>
            <person name="Haridas S."/>
            <person name="Albert R."/>
            <person name="Binder M."/>
            <person name="Bloem J."/>
            <person name="LaButti K."/>
            <person name="Salamov A."/>
            <person name="Andreopoulos B."/>
            <person name="Baker S."/>
            <person name="Barry K."/>
            <person name="Bills G."/>
            <person name="Bluhm B."/>
            <person name="Cannon C."/>
            <person name="Castanera R."/>
            <person name="Culley D."/>
            <person name="Daum C."/>
            <person name="Ezra D."/>
            <person name="Gonzalez J."/>
            <person name="Henrissat B."/>
            <person name="Kuo A."/>
            <person name="Liang C."/>
            <person name="Lipzen A."/>
            <person name="Lutzoni F."/>
            <person name="Magnuson J."/>
            <person name="Mondo S."/>
            <person name="Nolan M."/>
            <person name="Ohm R."/>
            <person name="Pangilinan J."/>
            <person name="Park H.-J."/>
            <person name="Ramirez L."/>
            <person name="Alfaro M."/>
            <person name="Sun H."/>
            <person name="Tritt A."/>
            <person name="Yoshinaga Y."/>
            <person name="Zwiers L.-H."/>
            <person name="Turgeon B."/>
            <person name="Goodwin S."/>
            <person name="Spatafora J."/>
            <person name="Crous P."/>
            <person name="Grigoriev I."/>
        </authorList>
    </citation>
    <scope>NUCLEOTIDE SEQUENCE [LARGE SCALE GENOMIC DNA]</scope>
    <source>
        <strain evidence="3">CECT 20119</strain>
    </source>
</reference>
<feature type="region of interest" description="Disordered" evidence="1">
    <location>
        <begin position="37"/>
        <end position="61"/>
    </location>
</feature>
<dbReference type="EMBL" id="ML992501">
    <property type="protein sequence ID" value="KAF2227975.1"/>
    <property type="molecule type" value="Genomic_DNA"/>
</dbReference>
<name>A0A6A6GQF4_9PEZI</name>
<proteinExistence type="predicted"/>
<dbReference type="AlphaFoldDB" id="A0A6A6GQF4"/>